<reference evidence="2" key="1">
    <citation type="journal article" date="2018" name="Vet. Microbiol.">
        <title>Characterization of plasmids harboring blaCTX-M genes in Escherichia coli from French pigs.</title>
        <authorList>
            <person name="Lucas P."/>
            <person name="Jouy E."/>
            <person name="Le Devendec L."/>
            <person name="de Boisseson C."/>
            <person name="Perrin-Guyomard A."/>
            <person name="Jove T."/>
            <person name="Blanchard Y."/>
            <person name="Touzain F."/>
            <person name="Kempf I."/>
        </authorList>
    </citation>
    <scope>NUCLEOTIDE SEQUENCE</scope>
    <source>
        <strain evidence="2">12-034</strain>
        <plasmid evidence="2">p12-034</plasmid>
    </source>
</reference>
<organism evidence="2">
    <name type="scientific">Escherichia coli</name>
    <dbReference type="NCBI Taxonomy" id="562"/>
    <lineage>
        <taxon>Bacteria</taxon>
        <taxon>Pseudomonadati</taxon>
        <taxon>Pseudomonadota</taxon>
        <taxon>Gammaproteobacteria</taxon>
        <taxon>Enterobacterales</taxon>
        <taxon>Enterobacteriaceae</taxon>
        <taxon>Escherichia</taxon>
    </lineage>
</organism>
<name>A0A3G4RT77_ECOLX</name>
<dbReference type="EMBL" id="MH847177">
    <property type="protein sequence ID" value="AYU68920.1"/>
    <property type="molecule type" value="Genomic_DNA"/>
</dbReference>
<keyword evidence="1" id="KW-1133">Transmembrane helix</keyword>
<evidence type="ECO:0000313" key="2">
    <source>
        <dbReference type="EMBL" id="AYU68920.1"/>
    </source>
</evidence>
<feature type="transmembrane region" description="Helical" evidence="1">
    <location>
        <begin position="6"/>
        <end position="26"/>
    </location>
</feature>
<geneLocation type="plasmid" evidence="2">
    <name>p12-034</name>
</geneLocation>
<keyword evidence="1" id="KW-0472">Membrane</keyword>
<keyword evidence="2" id="KW-0614">Plasmid</keyword>
<evidence type="ECO:0000256" key="1">
    <source>
        <dbReference type="SAM" id="Phobius"/>
    </source>
</evidence>
<proteinExistence type="predicted"/>
<dbReference type="AlphaFoldDB" id="A0A3G4RT77"/>
<gene>
    <name evidence="2" type="ORF">D0368_00157</name>
</gene>
<sequence length="54" mass="6318">MKLDISVKYLLKSLIPILIILTVFIWDGKITRKMQECFMRSSDALSVPLLFLFQ</sequence>
<accession>A0A3G4RT77</accession>
<keyword evidence="1" id="KW-0812">Transmembrane</keyword>
<protein>
    <submittedName>
        <fullName evidence="2">Colicin 1B immunity protein</fullName>
    </submittedName>
</protein>